<evidence type="ECO:0000259" key="6">
    <source>
        <dbReference type="Pfam" id="PF11794"/>
    </source>
</evidence>
<dbReference type="EMBL" id="JACIDT010000007">
    <property type="protein sequence ID" value="MBB3926551.1"/>
    <property type="molecule type" value="Genomic_DNA"/>
</dbReference>
<organism evidence="7 8">
    <name type="scientific">Sphingobium jiangsuense</name>
    <dbReference type="NCBI Taxonomy" id="870476"/>
    <lineage>
        <taxon>Bacteria</taxon>
        <taxon>Pseudomonadati</taxon>
        <taxon>Pseudomonadota</taxon>
        <taxon>Alphaproteobacteria</taxon>
        <taxon>Sphingomonadales</taxon>
        <taxon>Sphingomonadaceae</taxon>
        <taxon>Sphingobium</taxon>
    </lineage>
</organism>
<evidence type="ECO:0000313" key="8">
    <source>
        <dbReference type="Proteomes" id="UP000571950"/>
    </source>
</evidence>
<dbReference type="PANTHER" id="PTHR36117">
    <property type="entry name" value="4-HYDROXYPHENYLACETATE 3-MONOOXYGENASE-RELATED"/>
    <property type="match status" value="1"/>
</dbReference>
<keyword evidence="8" id="KW-1185">Reference proteome</keyword>
<dbReference type="InterPro" id="IPR024674">
    <property type="entry name" value="HpaB/PvcC/4-BUDH_N"/>
</dbReference>
<reference evidence="7 8" key="1">
    <citation type="submission" date="2020-08" db="EMBL/GenBank/DDBJ databases">
        <title>Genomic Encyclopedia of Type Strains, Phase IV (KMG-IV): sequencing the most valuable type-strain genomes for metagenomic binning, comparative biology and taxonomic classification.</title>
        <authorList>
            <person name="Goeker M."/>
        </authorList>
    </citation>
    <scope>NUCLEOTIDE SEQUENCE [LARGE SCALE GENOMIC DNA]</scope>
    <source>
        <strain evidence="7 8">DSM 26189</strain>
    </source>
</reference>
<feature type="domain" description="HpaB/PvcC/4-BUDH N-terminal" evidence="6">
    <location>
        <begin position="5"/>
        <end position="268"/>
    </location>
</feature>
<dbReference type="PIRSF" id="PIRSF000331">
    <property type="entry name" value="HpaA_HpaB"/>
    <property type="match status" value="1"/>
</dbReference>
<dbReference type="Gene3D" id="1.20.140.10">
    <property type="entry name" value="Butyryl-CoA Dehydrogenase, subunit A, domain 3"/>
    <property type="match status" value="1"/>
</dbReference>
<accession>A0A7W6BGJ6</accession>
<dbReference type="SUPFAM" id="SSF56645">
    <property type="entry name" value="Acyl-CoA dehydrogenase NM domain-like"/>
    <property type="match status" value="1"/>
</dbReference>
<protein>
    <submittedName>
        <fullName evidence="7">Aromatic ring hydroxylase</fullName>
    </submittedName>
</protein>
<evidence type="ECO:0000259" key="5">
    <source>
        <dbReference type="Pfam" id="PF03241"/>
    </source>
</evidence>
<evidence type="ECO:0000256" key="4">
    <source>
        <dbReference type="PIRSR" id="PIRSR000331-2"/>
    </source>
</evidence>
<dbReference type="InterPro" id="IPR036250">
    <property type="entry name" value="AcylCo_DH-like_C"/>
</dbReference>
<keyword evidence="2 4" id="KW-0274">FAD</keyword>
<keyword evidence="3" id="KW-0560">Oxidoreductase</keyword>
<evidence type="ECO:0000256" key="2">
    <source>
        <dbReference type="ARBA" id="ARBA00022827"/>
    </source>
</evidence>
<dbReference type="Pfam" id="PF11794">
    <property type="entry name" value="HpaB_N"/>
    <property type="match status" value="1"/>
</dbReference>
<dbReference type="Gene3D" id="1.10.3140.10">
    <property type="entry name" value="4-hydroxybutyryl-coa dehydratase, domain 1"/>
    <property type="match status" value="1"/>
</dbReference>
<dbReference type="SUPFAM" id="SSF47203">
    <property type="entry name" value="Acyl-CoA dehydrogenase C-terminal domain-like"/>
    <property type="match status" value="1"/>
</dbReference>
<sequence>MTARTGEQYKAGLKDDRIVWLGNRKVAVAEDPLLAGSVDGMAGYFDWQHQYADECLVDDPERPGEKMNVSLMLPKSKEDLQIRHRGLERLSRYSYGMLGRTPDYVNVVLSGHTARSDIWARGKPEGHERLSKFHREVIEGDLSMTHTIVHANIDKGVGDLAGMNSDLTLRVVGRNENGIIVRGGKVLATLGPLADELYVYSSAPIPSGAEQYALIFSIPVNTKGVIQICRDHYGRDLSVADAPFSSRFDEQDAFVIFDDVEVPYERVFCEGDLNVYNTLNQGVSPGNTLQQTAIRAMVKLEFAYDLCSSIATVTNSHGRPDVGEMLGEIHSYLSLTRSVIHAAEDRAHDWGAGAVFPHRDISVLRCVMPGWMTRVNQIIRAIGSHNLLATPSLELFDNPEIGDLLRKYLPGSNGMPAEERARIMRTAWDFAGSALGSRIELYEMFYLTSQTRARIGDHMVARRDGEWGQVREFMQKSGIIPE</sequence>
<dbReference type="PANTHER" id="PTHR36117:SF3">
    <property type="entry name" value="4-HYDROXYPHENYLACETATE 3-MONOOXYGENASE-RELATED"/>
    <property type="match status" value="1"/>
</dbReference>
<proteinExistence type="predicted"/>
<dbReference type="GO" id="GO:0016627">
    <property type="term" value="F:oxidoreductase activity, acting on the CH-CH group of donors"/>
    <property type="evidence" value="ECO:0007669"/>
    <property type="project" value="InterPro"/>
</dbReference>
<dbReference type="RefSeq" id="WP_188072062.1">
    <property type="nucleotide sequence ID" value="NZ_BSPS01000054.1"/>
</dbReference>
<feature type="binding site" evidence="4">
    <location>
        <begin position="146"/>
        <end position="148"/>
    </location>
    <ligand>
        <name>FAD</name>
        <dbReference type="ChEBI" id="CHEBI:57692"/>
    </ligand>
</feature>
<evidence type="ECO:0000313" key="7">
    <source>
        <dbReference type="EMBL" id="MBB3926551.1"/>
    </source>
</evidence>
<dbReference type="Gene3D" id="2.40.110.10">
    <property type="entry name" value="Butyryl-CoA Dehydrogenase, subunit A, domain 2"/>
    <property type="match status" value="1"/>
</dbReference>
<dbReference type="InterPro" id="IPR009100">
    <property type="entry name" value="AcylCoA_DH/oxidase_NM_dom_sf"/>
</dbReference>
<dbReference type="InterPro" id="IPR004925">
    <property type="entry name" value="HpaB/PvcC/4-BUDH"/>
</dbReference>
<keyword evidence="1" id="KW-0285">Flavoprotein</keyword>
<feature type="binding site" evidence="4">
    <location>
        <position position="189"/>
    </location>
    <ligand>
        <name>FAD</name>
        <dbReference type="ChEBI" id="CHEBI:57692"/>
    </ligand>
</feature>
<dbReference type="AlphaFoldDB" id="A0A7W6BGJ6"/>
<dbReference type="Pfam" id="PF03241">
    <property type="entry name" value="HpaB"/>
    <property type="match status" value="1"/>
</dbReference>
<gene>
    <name evidence="7" type="ORF">GGR43_002271</name>
</gene>
<dbReference type="Proteomes" id="UP000571950">
    <property type="component" value="Unassembled WGS sequence"/>
</dbReference>
<evidence type="ECO:0000256" key="1">
    <source>
        <dbReference type="ARBA" id="ARBA00022630"/>
    </source>
</evidence>
<feature type="domain" description="HpaB/PvcC/4-BUDH C-terminal" evidence="5">
    <location>
        <begin position="290"/>
        <end position="473"/>
    </location>
</feature>
<dbReference type="InterPro" id="IPR046373">
    <property type="entry name" value="Acyl-CoA_Oxase/DH_mid-dom_sf"/>
</dbReference>
<name>A0A7W6BGJ6_9SPHN</name>
<evidence type="ECO:0000256" key="3">
    <source>
        <dbReference type="ARBA" id="ARBA00023002"/>
    </source>
</evidence>
<dbReference type="InterPro" id="IPR024719">
    <property type="entry name" value="HpaB/PvcC/4-BUDH_C"/>
</dbReference>
<comment type="caution">
    <text evidence="7">The sequence shown here is derived from an EMBL/GenBank/DDBJ whole genome shotgun (WGS) entry which is preliminary data.</text>
</comment>